<dbReference type="Gene3D" id="1.20.272.10">
    <property type="match status" value="1"/>
</dbReference>
<dbReference type="Pfam" id="PF22608">
    <property type="entry name" value="DNAX_ATPase_lid"/>
    <property type="match status" value="1"/>
</dbReference>
<sequence length="1005" mass="112618">MKAFYGFYFSSRLVCTVSCGFWLCKSEAVMDGRRHSVDIPISKTLVALRRVRSLRDPSTNGVSRLSPLIDDGDWENGSSNGVSLSLSFQNASHACDSDGNGLLRLSSLDFKGQREQQDIAEFELDMLNSKVNGCGISSQEGQRDDGLVYSNPKQQGISRDKSPNESCCSNHEGRGLDFVSIMPPCNHLIDGESCYLSTAIRVEHSKSARKSLRKNQVKPSEVMGDIASHVGSQQCLSVLGAFSARSASEHISQDVDVLDNNYHGCGLRSCWSKSPRYRESNHYSEIEGLPLILQHVNETDLDGYRNMRHIGGETSPTMETPRSLSMKFRPKSFNDLVGQNVIGKSLLGAISRGRISSIYLFHGPRGTGKTSASRIFAAALNCLSPVEQKPCGLCRECVLFFSGRSKNVKEVDSLRINRAEKVKSLVKHACIPPVSSRFKVFIVDECQLLHGETWACLLNSLENVSPHVVFVMITPDLDKLPRSAVSRSQRYQFAKIKDADIARRLEKICVEEGLDSEQVALDFIAARSCGSLRDAETMLDQLSLLGKKITISLVHELTGVISDDELLDLLNLALSTDTSNTVIRARELVRSRIDPLQLISQLANLIMDILADKCELGASETRRRFCNRYTSEADLQKLSHALRILSETEKQLRISKNQTTWFTAALLQLSSVEYSSVDANDAKLCTRDSSIRDGDMCSTSPKGDSLEHLATTGLCDDKSCTLGFGVTEDHKGTLDSIWYKATERCQSRRLKTFLRKQGKLSSVCISQGRAIAELEFDHRDYVHRAEKSWKLIASCLQFILGCNLELRINYVPSCTSDSIYSKLKRTSFNFFGCPRRIRWKYLSSNEQGSESYHTVYTSQKPMMKDQTQSSDWEPRVPPFESYRGMQVVTTLRSSEGNLLSSGKMFLNRSDQEPRRISCSRVDSLKEEGCNHEHLASSTLDLDNHSDCFPGTRWLHKKLYSSYASQQKNFVLSIPKFKCSDSHRYDLEPCVFPRNSKNYTKAIEEK</sequence>
<dbReference type="GO" id="GO:0003677">
    <property type="term" value="F:DNA binding"/>
    <property type="evidence" value="ECO:0007669"/>
    <property type="project" value="InterPro"/>
</dbReference>
<keyword evidence="13" id="KW-1185">Reference proteome</keyword>
<dbReference type="InterPro" id="IPR054506">
    <property type="entry name" value="DnaA_N-like_STI"/>
</dbReference>
<dbReference type="InterPro" id="IPR003593">
    <property type="entry name" value="AAA+_ATPase"/>
</dbReference>
<evidence type="ECO:0000256" key="7">
    <source>
        <dbReference type="ARBA" id="ARBA00022932"/>
    </source>
</evidence>
<dbReference type="PANTHER" id="PTHR11669">
    <property type="entry name" value="REPLICATION FACTOR C / DNA POLYMERASE III GAMMA-TAU SUBUNIT"/>
    <property type="match status" value="1"/>
</dbReference>
<dbReference type="GO" id="GO:0046872">
    <property type="term" value="F:metal ion binding"/>
    <property type="evidence" value="ECO:0007669"/>
    <property type="project" value="UniProtKB-KW"/>
</dbReference>
<organism evidence="12 13">
    <name type="scientific">Psophocarpus tetragonolobus</name>
    <name type="common">Winged bean</name>
    <name type="synonym">Dolichos tetragonolobus</name>
    <dbReference type="NCBI Taxonomy" id="3891"/>
    <lineage>
        <taxon>Eukaryota</taxon>
        <taxon>Viridiplantae</taxon>
        <taxon>Streptophyta</taxon>
        <taxon>Embryophyta</taxon>
        <taxon>Tracheophyta</taxon>
        <taxon>Spermatophyta</taxon>
        <taxon>Magnoliopsida</taxon>
        <taxon>eudicotyledons</taxon>
        <taxon>Gunneridae</taxon>
        <taxon>Pentapetalae</taxon>
        <taxon>rosids</taxon>
        <taxon>fabids</taxon>
        <taxon>Fabales</taxon>
        <taxon>Fabaceae</taxon>
        <taxon>Papilionoideae</taxon>
        <taxon>50 kb inversion clade</taxon>
        <taxon>NPAAA clade</taxon>
        <taxon>indigoferoid/millettioid clade</taxon>
        <taxon>Phaseoleae</taxon>
        <taxon>Psophocarpus</taxon>
    </lineage>
</organism>
<keyword evidence="7" id="KW-0548">Nucleotidyltransferase</keyword>
<evidence type="ECO:0000256" key="6">
    <source>
        <dbReference type="ARBA" id="ARBA00022840"/>
    </source>
</evidence>
<evidence type="ECO:0000256" key="3">
    <source>
        <dbReference type="ARBA" id="ARBA00022723"/>
    </source>
</evidence>
<accession>A0AAN9XE36</accession>
<feature type="domain" description="AAA+ ATPase" evidence="11">
    <location>
        <begin position="355"/>
        <end position="498"/>
    </location>
</feature>
<dbReference type="EMBL" id="JAYMYS010000006">
    <property type="protein sequence ID" value="KAK7389158.1"/>
    <property type="molecule type" value="Genomic_DNA"/>
</dbReference>
<dbReference type="GO" id="GO:0006281">
    <property type="term" value="P:DNA repair"/>
    <property type="evidence" value="ECO:0007669"/>
    <property type="project" value="TreeGrafter"/>
</dbReference>
<dbReference type="GO" id="GO:0003887">
    <property type="term" value="F:DNA-directed DNA polymerase activity"/>
    <property type="evidence" value="ECO:0007669"/>
    <property type="project" value="UniProtKB-KW"/>
</dbReference>
<dbReference type="InterPro" id="IPR008921">
    <property type="entry name" value="DNA_pol3_clamp-load_cplx_C"/>
</dbReference>
<feature type="region of interest" description="Disordered" evidence="10">
    <location>
        <begin position="138"/>
        <end position="166"/>
    </location>
</feature>
<evidence type="ECO:0000256" key="5">
    <source>
        <dbReference type="ARBA" id="ARBA00022833"/>
    </source>
</evidence>
<protein>
    <recommendedName>
        <fullName evidence="2">DNA-directed DNA polymerase</fullName>
        <ecNumber evidence="2">2.7.7.7</ecNumber>
    </recommendedName>
</protein>
<evidence type="ECO:0000256" key="2">
    <source>
        <dbReference type="ARBA" id="ARBA00012417"/>
    </source>
</evidence>
<keyword evidence="7" id="KW-0808">Transferase</keyword>
<dbReference type="InterPro" id="IPR050238">
    <property type="entry name" value="DNA_Rep/Repair_Clamp_Loader"/>
</dbReference>
<comment type="catalytic activity">
    <reaction evidence="9">
        <text>DNA(n) + a 2'-deoxyribonucleoside 5'-triphosphate = DNA(n+1) + diphosphate</text>
        <dbReference type="Rhea" id="RHEA:22508"/>
        <dbReference type="Rhea" id="RHEA-COMP:17339"/>
        <dbReference type="Rhea" id="RHEA-COMP:17340"/>
        <dbReference type="ChEBI" id="CHEBI:33019"/>
        <dbReference type="ChEBI" id="CHEBI:61560"/>
        <dbReference type="ChEBI" id="CHEBI:173112"/>
        <dbReference type="EC" id="2.7.7.7"/>
    </reaction>
</comment>
<reference evidence="12 13" key="1">
    <citation type="submission" date="2024-01" db="EMBL/GenBank/DDBJ databases">
        <title>The genomes of 5 underutilized Papilionoideae crops provide insights into root nodulation and disease resistanc.</title>
        <authorList>
            <person name="Jiang F."/>
        </authorList>
    </citation>
    <scope>NUCLEOTIDE SEQUENCE [LARGE SCALE GENOMIC DNA]</scope>
    <source>
        <strain evidence="12">DUOXIRENSHENG_FW03</strain>
        <tissue evidence="12">Leaves</tissue>
    </source>
</reference>
<evidence type="ECO:0000256" key="9">
    <source>
        <dbReference type="ARBA" id="ARBA00049244"/>
    </source>
</evidence>
<dbReference type="CDD" id="cd18137">
    <property type="entry name" value="HLD_clamp_pol_III_gamma_tau"/>
    <property type="match status" value="1"/>
</dbReference>
<dbReference type="NCBIfam" id="TIGR02397">
    <property type="entry name" value="dnaX_nterm"/>
    <property type="match status" value="1"/>
</dbReference>
<dbReference type="InterPro" id="IPR012763">
    <property type="entry name" value="DNA_pol_III_sug/sutau_N"/>
</dbReference>
<evidence type="ECO:0000256" key="10">
    <source>
        <dbReference type="SAM" id="MobiDB-lite"/>
    </source>
</evidence>
<evidence type="ECO:0000313" key="13">
    <source>
        <dbReference type="Proteomes" id="UP001386955"/>
    </source>
</evidence>
<keyword evidence="6" id="KW-0067">ATP-binding</keyword>
<dbReference type="SUPFAM" id="SSF48019">
    <property type="entry name" value="post-AAA+ oligomerization domain-like"/>
    <property type="match status" value="1"/>
</dbReference>
<evidence type="ECO:0000313" key="12">
    <source>
        <dbReference type="EMBL" id="KAK7389158.1"/>
    </source>
</evidence>
<evidence type="ECO:0000256" key="8">
    <source>
        <dbReference type="ARBA" id="ARBA00023054"/>
    </source>
</evidence>
<keyword evidence="8" id="KW-0175">Coiled coil</keyword>
<evidence type="ECO:0000259" key="11">
    <source>
        <dbReference type="SMART" id="SM00382"/>
    </source>
</evidence>
<dbReference type="AlphaFoldDB" id="A0AAN9XE36"/>
<dbReference type="FunFam" id="1.10.8.60:FF:000013">
    <property type="entry name" value="DNA polymerase III subunit gamma/tau"/>
    <property type="match status" value="1"/>
</dbReference>
<keyword evidence="3" id="KW-0479">Metal-binding</keyword>
<dbReference type="SMART" id="SM00382">
    <property type="entry name" value="AAA"/>
    <property type="match status" value="1"/>
</dbReference>
<dbReference type="Pfam" id="PF23007">
    <property type="entry name" value="DnaA_N-like_STI"/>
    <property type="match status" value="1"/>
</dbReference>
<name>A0AAN9XE36_PSOTE</name>
<dbReference type="EC" id="2.7.7.7" evidence="2"/>
<comment type="similarity">
    <text evidence="1">Belongs to the DnaX/STICHEL family.</text>
</comment>
<dbReference type="GO" id="GO:0009360">
    <property type="term" value="C:DNA polymerase III complex"/>
    <property type="evidence" value="ECO:0007669"/>
    <property type="project" value="InterPro"/>
</dbReference>
<keyword evidence="5" id="KW-0862">Zinc</keyword>
<dbReference type="InterPro" id="IPR027417">
    <property type="entry name" value="P-loop_NTPase"/>
</dbReference>
<dbReference type="GO" id="GO:0003689">
    <property type="term" value="F:DNA clamp loader activity"/>
    <property type="evidence" value="ECO:0007669"/>
    <property type="project" value="TreeGrafter"/>
</dbReference>
<keyword evidence="4" id="KW-0547">Nucleotide-binding</keyword>
<dbReference type="GO" id="GO:0005524">
    <property type="term" value="F:ATP binding"/>
    <property type="evidence" value="ECO:0007669"/>
    <property type="project" value="UniProtKB-KW"/>
</dbReference>
<dbReference type="FunFam" id="1.20.272.10:FF:000019">
    <property type="entry name" value="Protein STICHEL-like 1 isoform C"/>
    <property type="match status" value="1"/>
</dbReference>
<keyword evidence="7" id="KW-0239">DNA-directed DNA polymerase</keyword>
<proteinExistence type="inferred from homology"/>
<dbReference type="Gene3D" id="1.10.8.60">
    <property type="match status" value="1"/>
</dbReference>
<dbReference type="InterPro" id="IPR045085">
    <property type="entry name" value="HLD_clamp_pol_III_gamma_tau"/>
</dbReference>
<comment type="caution">
    <text evidence="12">The sequence shown here is derived from an EMBL/GenBank/DDBJ whole genome shotgun (WGS) entry which is preliminary data.</text>
</comment>
<dbReference type="Pfam" id="PF13177">
    <property type="entry name" value="DNA_pol3_delta2"/>
    <property type="match status" value="1"/>
</dbReference>
<evidence type="ECO:0000256" key="4">
    <source>
        <dbReference type="ARBA" id="ARBA00022741"/>
    </source>
</evidence>
<dbReference type="Gene3D" id="3.40.50.300">
    <property type="entry name" value="P-loop containing nucleotide triphosphate hydrolases"/>
    <property type="match status" value="1"/>
</dbReference>
<evidence type="ECO:0000256" key="1">
    <source>
        <dbReference type="ARBA" id="ARBA00006360"/>
    </source>
</evidence>
<gene>
    <name evidence="12" type="ORF">VNO78_23992</name>
</gene>
<dbReference type="GO" id="GO:0006261">
    <property type="term" value="P:DNA-templated DNA replication"/>
    <property type="evidence" value="ECO:0007669"/>
    <property type="project" value="TreeGrafter"/>
</dbReference>
<dbReference type="GO" id="GO:0005663">
    <property type="term" value="C:DNA replication factor C complex"/>
    <property type="evidence" value="ECO:0007669"/>
    <property type="project" value="TreeGrafter"/>
</dbReference>
<dbReference type="SUPFAM" id="SSF52540">
    <property type="entry name" value="P-loop containing nucleoside triphosphate hydrolases"/>
    <property type="match status" value="1"/>
</dbReference>
<dbReference type="PANTHER" id="PTHR11669:SF0">
    <property type="entry name" value="PROTEIN STICHEL-LIKE 2"/>
    <property type="match status" value="1"/>
</dbReference>
<dbReference type="Proteomes" id="UP001386955">
    <property type="component" value="Unassembled WGS sequence"/>
</dbReference>